<sequence length="157" mass="16858">MPKKPADSRAVRYLSEHGPSPREELPVQNLAKNVRALVGTLNISGGPGGGGSTAGVAGGLTGIAYLREDHDLREVLEAWLAENEPQVQQISSDSVRRRLRASVPHKQRDVVSEVLSEAGYEVDYTDRGGKQTEPFECSLCGESVPDIASHLPECPEG</sequence>
<feature type="region of interest" description="Disordered" evidence="1">
    <location>
        <begin position="1"/>
        <end position="24"/>
    </location>
</feature>
<evidence type="ECO:0000313" key="3">
    <source>
        <dbReference type="Proteomes" id="UP000823736"/>
    </source>
</evidence>
<reference evidence="2" key="1">
    <citation type="submission" date="2021-03" db="EMBL/GenBank/DDBJ databases">
        <title>Genomic Encyclopedia of Type Strains, Phase IV (KMG-IV): sequencing the most valuable type-strain genomes for metagenomic binning, comparative biology and taxonomic classification.</title>
        <authorList>
            <person name="Goeker M."/>
        </authorList>
    </citation>
    <scope>NUCLEOTIDE SEQUENCE</scope>
    <source>
        <strain evidence="2">DSM 26232</strain>
    </source>
</reference>
<gene>
    <name evidence="2" type="ORF">J2753_000147</name>
</gene>
<proteinExistence type="predicted"/>
<comment type="caution">
    <text evidence="2">The sequence shown here is derived from an EMBL/GenBank/DDBJ whole genome shotgun (WGS) entry which is preliminary data.</text>
</comment>
<feature type="compositionally biased region" description="Basic and acidic residues" evidence="1">
    <location>
        <begin position="1"/>
        <end position="10"/>
    </location>
</feature>
<dbReference type="OrthoDB" id="312726at2157"/>
<accession>A0A8T4GVF6</accession>
<organism evidence="2 3">
    <name type="scientific">Halolamina salifodinae</name>
    <dbReference type="NCBI Taxonomy" id="1202767"/>
    <lineage>
        <taxon>Archaea</taxon>
        <taxon>Methanobacteriati</taxon>
        <taxon>Methanobacteriota</taxon>
        <taxon>Stenosarchaea group</taxon>
        <taxon>Halobacteria</taxon>
        <taxon>Halobacteriales</taxon>
        <taxon>Haloferacaceae</taxon>
    </lineage>
</organism>
<dbReference type="AlphaFoldDB" id="A0A8T4GVF6"/>
<evidence type="ECO:0000313" key="2">
    <source>
        <dbReference type="EMBL" id="MBP1985674.1"/>
    </source>
</evidence>
<dbReference type="RefSeq" id="WP_209489476.1">
    <property type="nucleotide sequence ID" value="NZ_JAGGLC010000001.1"/>
</dbReference>
<protein>
    <submittedName>
        <fullName evidence="2">Uncharacterized protein</fullName>
    </submittedName>
</protein>
<name>A0A8T4GVF6_9EURY</name>
<evidence type="ECO:0000256" key="1">
    <source>
        <dbReference type="SAM" id="MobiDB-lite"/>
    </source>
</evidence>
<dbReference type="Proteomes" id="UP000823736">
    <property type="component" value="Unassembled WGS sequence"/>
</dbReference>
<keyword evidence="3" id="KW-1185">Reference proteome</keyword>
<dbReference type="EMBL" id="JAGGLC010000001">
    <property type="protein sequence ID" value="MBP1985674.1"/>
    <property type="molecule type" value="Genomic_DNA"/>
</dbReference>